<keyword evidence="3" id="KW-1185">Reference proteome</keyword>
<evidence type="ECO:0000313" key="3">
    <source>
        <dbReference type="Proteomes" id="UP000039865"/>
    </source>
</evidence>
<evidence type="ECO:0000256" key="1">
    <source>
        <dbReference type="ARBA" id="ARBA00006270"/>
    </source>
</evidence>
<dbReference type="PROSITE" id="PS51421">
    <property type="entry name" value="RAS"/>
    <property type="match status" value="1"/>
</dbReference>
<sequence>MTTFLKVASYLNNLKVIVVITGDVSSGKSKILERFVYNRFGEKTQPTIGVEFIPKNIEMADGTKVRLQLWDTAGSEKYRSITTGHYRNALGAVLVYDIANAESFYNLNNWLEELRNVVDDHTVIALIPNKCDIMFKHPEQREVMKEQGQLFARDNNLIYLEECSALADIAVNDVFMALVDGIIKVQTELVKTGKKSKNSLKLKDEDISLHYNHRCCY</sequence>
<proteinExistence type="inferred from homology"/>
<dbReference type="SMART" id="SM00173">
    <property type="entry name" value="RAS"/>
    <property type="match status" value="1"/>
</dbReference>
<accession>A0A078B2T6</accession>
<dbReference type="PRINTS" id="PR00449">
    <property type="entry name" value="RASTRNSFRMNG"/>
</dbReference>
<gene>
    <name evidence="2" type="primary">Contig17158.g18283</name>
    <name evidence="2" type="ORF">STYLEM_17965</name>
</gene>
<dbReference type="Pfam" id="PF00071">
    <property type="entry name" value="Ras"/>
    <property type="match status" value="1"/>
</dbReference>
<dbReference type="NCBIfam" id="TIGR00231">
    <property type="entry name" value="small_GTP"/>
    <property type="match status" value="1"/>
</dbReference>
<dbReference type="EMBL" id="CCKQ01016948">
    <property type="protein sequence ID" value="CDW88840.1"/>
    <property type="molecule type" value="Genomic_DNA"/>
</dbReference>
<dbReference type="PANTHER" id="PTHR47979">
    <property type="entry name" value="DRAB11-RELATED"/>
    <property type="match status" value="1"/>
</dbReference>
<dbReference type="InParanoid" id="A0A078B2T6"/>
<dbReference type="GO" id="GO:0005525">
    <property type="term" value="F:GTP binding"/>
    <property type="evidence" value="ECO:0007669"/>
    <property type="project" value="InterPro"/>
</dbReference>
<dbReference type="InterPro" id="IPR005225">
    <property type="entry name" value="Small_GTP-bd"/>
</dbReference>
<dbReference type="Proteomes" id="UP000039865">
    <property type="component" value="Unassembled WGS sequence"/>
</dbReference>
<evidence type="ECO:0000313" key="2">
    <source>
        <dbReference type="EMBL" id="CDW88840.1"/>
    </source>
</evidence>
<dbReference type="InterPro" id="IPR027417">
    <property type="entry name" value="P-loop_NTPase"/>
</dbReference>
<organism evidence="2 3">
    <name type="scientific">Stylonychia lemnae</name>
    <name type="common">Ciliate</name>
    <dbReference type="NCBI Taxonomy" id="5949"/>
    <lineage>
        <taxon>Eukaryota</taxon>
        <taxon>Sar</taxon>
        <taxon>Alveolata</taxon>
        <taxon>Ciliophora</taxon>
        <taxon>Intramacronucleata</taxon>
        <taxon>Spirotrichea</taxon>
        <taxon>Stichotrichia</taxon>
        <taxon>Sporadotrichida</taxon>
        <taxon>Oxytrichidae</taxon>
        <taxon>Stylonychinae</taxon>
        <taxon>Stylonychia</taxon>
    </lineage>
</organism>
<dbReference type="PROSITE" id="PS51419">
    <property type="entry name" value="RAB"/>
    <property type="match status" value="1"/>
</dbReference>
<dbReference type="SUPFAM" id="SSF52540">
    <property type="entry name" value="P-loop containing nucleoside triphosphate hydrolases"/>
    <property type="match status" value="1"/>
</dbReference>
<protein>
    <submittedName>
        <fullName evidence="2">Rab-family small gtpase rab11d</fullName>
    </submittedName>
</protein>
<dbReference type="SMART" id="SM00174">
    <property type="entry name" value="RHO"/>
    <property type="match status" value="1"/>
</dbReference>
<dbReference type="AlphaFoldDB" id="A0A078B2T6"/>
<dbReference type="InterPro" id="IPR050209">
    <property type="entry name" value="Rab_GTPases_membrane_traffic"/>
</dbReference>
<dbReference type="InterPro" id="IPR001806">
    <property type="entry name" value="Small_GTPase"/>
</dbReference>
<name>A0A078B2T6_STYLE</name>
<dbReference type="FunFam" id="3.40.50.300:FF:001447">
    <property type="entry name" value="Ras-related protein Rab-1B"/>
    <property type="match status" value="1"/>
</dbReference>
<reference evidence="2 3" key="1">
    <citation type="submission" date="2014-06" db="EMBL/GenBank/DDBJ databases">
        <authorList>
            <person name="Swart Estienne"/>
        </authorList>
    </citation>
    <scope>NUCLEOTIDE SEQUENCE [LARGE SCALE GENOMIC DNA]</scope>
    <source>
        <strain evidence="2 3">130c</strain>
    </source>
</reference>
<dbReference type="OrthoDB" id="308018at2759"/>
<dbReference type="SMART" id="SM00176">
    <property type="entry name" value="RAN"/>
    <property type="match status" value="1"/>
</dbReference>
<dbReference type="GO" id="GO:0003924">
    <property type="term" value="F:GTPase activity"/>
    <property type="evidence" value="ECO:0007669"/>
    <property type="project" value="InterPro"/>
</dbReference>
<comment type="similarity">
    <text evidence="1">Belongs to the small GTPase superfamily. Rab family.</text>
</comment>
<dbReference type="Gene3D" id="3.40.50.300">
    <property type="entry name" value="P-loop containing nucleotide triphosphate hydrolases"/>
    <property type="match status" value="1"/>
</dbReference>
<dbReference type="CDD" id="cd00154">
    <property type="entry name" value="Rab"/>
    <property type="match status" value="1"/>
</dbReference>
<dbReference type="SMART" id="SM00175">
    <property type="entry name" value="RAB"/>
    <property type="match status" value="1"/>
</dbReference>